<dbReference type="AlphaFoldDB" id="A0A8S1N1Z0"/>
<evidence type="ECO:0000313" key="2">
    <source>
        <dbReference type="Proteomes" id="UP000688137"/>
    </source>
</evidence>
<sequence>MLLMDWKILYSEIIQNKAASSDTKFLAQVAKSGFCKLMKVDVFLDLHVFFIEVKQLLKRVKLRSQVSLIQQLKQQQELNHTNLKNTQKSKHLQKTLIFLMNSILQNQVTCACYKNKLSCKSR</sequence>
<gene>
    <name evidence="1" type="ORF">PPRIM_AZ9-3.1.T0700225</name>
</gene>
<accession>A0A8S1N1Z0</accession>
<reference evidence="1" key="1">
    <citation type="submission" date="2021-01" db="EMBL/GenBank/DDBJ databases">
        <authorList>
            <consortium name="Genoscope - CEA"/>
            <person name="William W."/>
        </authorList>
    </citation>
    <scope>NUCLEOTIDE SEQUENCE</scope>
</reference>
<evidence type="ECO:0000313" key="1">
    <source>
        <dbReference type="EMBL" id="CAD8083756.1"/>
    </source>
</evidence>
<proteinExistence type="predicted"/>
<name>A0A8S1N1Z0_PARPR</name>
<dbReference type="EMBL" id="CAJJDM010000073">
    <property type="protein sequence ID" value="CAD8083756.1"/>
    <property type="molecule type" value="Genomic_DNA"/>
</dbReference>
<keyword evidence="2" id="KW-1185">Reference proteome</keyword>
<organism evidence="1 2">
    <name type="scientific">Paramecium primaurelia</name>
    <dbReference type="NCBI Taxonomy" id="5886"/>
    <lineage>
        <taxon>Eukaryota</taxon>
        <taxon>Sar</taxon>
        <taxon>Alveolata</taxon>
        <taxon>Ciliophora</taxon>
        <taxon>Intramacronucleata</taxon>
        <taxon>Oligohymenophorea</taxon>
        <taxon>Peniculida</taxon>
        <taxon>Parameciidae</taxon>
        <taxon>Paramecium</taxon>
    </lineage>
</organism>
<comment type="caution">
    <text evidence="1">The sequence shown here is derived from an EMBL/GenBank/DDBJ whole genome shotgun (WGS) entry which is preliminary data.</text>
</comment>
<dbReference type="Proteomes" id="UP000688137">
    <property type="component" value="Unassembled WGS sequence"/>
</dbReference>
<protein>
    <submittedName>
        <fullName evidence="1">Uncharacterized protein</fullName>
    </submittedName>
</protein>